<dbReference type="InterPro" id="IPR036872">
    <property type="entry name" value="CH_dom_sf"/>
</dbReference>
<dbReference type="Gene3D" id="1.10.418.10">
    <property type="entry name" value="Calponin-like domain"/>
    <property type="match status" value="1"/>
</dbReference>
<dbReference type="Pfam" id="PF00307">
    <property type="entry name" value="CH"/>
    <property type="match status" value="1"/>
</dbReference>
<sequence>MAEEEPLPSPPLLQDKWVTIQKNTFTNFVNQQLRETEHQIEELYTELSDGVKLCALVAALQGKPGIRGMKPESKK</sequence>
<evidence type="ECO:0000313" key="3">
    <source>
        <dbReference type="Proteomes" id="UP000593567"/>
    </source>
</evidence>
<evidence type="ECO:0000313" key="2">
    <source>
        <dbReference type="EMBL" id="KAF6040941.1"/>
    </source>
</evidence>
<accession>A0A7J7KRX4</accession>
<organism evidence="2 3">
    <name type="scientific">Bugula neritina</name>
    <name type="common">Brown bryozoan</name>
    <name type="synonym">Sertularia neritina</name>
    <dbReference type="NCBI Taxonomy" id="10212"/>
    <lineage>
        <taxon>Eukaryota</taxon>
        <taxon>Metazoa</taxon>
        <taxon>Spiralia</taxon>
        <taxon>Lophotrochozoa</taxon>
        <taxon>Bryozoa</taxon>
        <taxon>Gymnolaemata</taxon>
        <taxon>Cheilostomatida</taxon>
        <taxon>Flustrina</taxon>
        <taxon>Buguloidea</taxon>
        <taxon>Bugulidae</taxon>
        <taxon>Bugula</taxon>
    </lineage>
</organism>
<keyword evidence="3" id="KW-1185">Reference proteome</keyword>
<dbReference type="PROSITE" id="PS50021">
    <property type="entry name" value="CH"/>
    <property type="match status" value="1"/>
</dbReference>
<dbReference type="EMBL" id="VXIV02000093">
    <property type="protein sequence ID" value="KAF6040941.1"/>
    <property type="molecule type" value="Genomic_DNA"/>
</dbReference>
<proteinExistence type="predicted"/>
<dbReference type="OrthoDB" id="18740at2759"/>
<name>A0A7J7KRX4_BUGNE</name>
<gene>
    <name evidence="2" type="ORF">EB796_000782</name>
</gene>
<dbReference type="Proteomes" id="UP000593567">
    <property type="component" value="Unassembled WGS sequence"/>
</dbReference>
<feature type="domain" description="Calponin-homology (CH)" evidence="1">
    <location>
        <begin position="19"/>
        <end position="75"/>
    </location>
</feature>
<reference evidence="2" key="1">
    <citation type="submission" date="2020-06" db="EMBL/GenBank/DDBJ databases">
        <title>Draft genome of Bugula neritina, a colonial animal packing powerful symbionts and potential medicines.</title>
        <authorList>
            <person name="Rayko M."/>
        </authorList>
    </citation>
    <scope>NUCLEOTIDE SEQUENCE [LARGE SCALE GENOMIC DNA]</scope>
    <source>
        <strain evidence="2">Kwan_BN1</strain>
    </source>
</reference>
<dbReference type="InterPro" id="IPR001715">
    <property type="entry name" value="CH_dom"/>
</dbReference>
<dbReference type="AlphaFoldDB" id="A0A7J7KRX4"/>
<dbReference type="SUPFAM" id="SSF47576">
    <property type="entry name" value="Calponin-homology domain, CH-domain"/>
    <property type="match status" value="1"/>
</dbReference>
<protein>
    <recommendedName>
        <fullName evidence="1">Calponin-homology (CH) domain-containing protein</fullName>
    </recommendedName>
</protein>
<evidence type="ECO:0000259" key="1">
    <source>
        <dbReference type="PROSITE" id="PS50021"/>
    </source>
</evidence>
<comment type="caution">
    <text evidence="2">The sequence shown here is derived from an EMBL/GenBank/DDBJ whole genome shotgun (WGS) entry which is preliminary data.</text>
</comment>